<dbReference type="GO" id="GO:0046872">
    <property type="term" value="F:metal ion binding"/>
    <property type="evidence" value="ECO:0007669"/>
    <property type="project" value="UniProtKB-KW"/>
</dbReference>
<evidence type="ECO:0000256" key="5">
    <source>
        <dbReference type="ARBA" id="ARBA00022833"/>
    </source>
</evidence>
<sequence length="498" mass="55985">MKNILASFTQKTLPSTAVDAVIPPAVRRTHHPPAEYLYHRTSKLQYPPPPSFSNLRLNDLTPLPRTATRILNKYIFSSPYNPVNCRRRAFQSSPVRKDIFGFGVFSCSIPVFKSFLLSLTRGTLVILPFWYRWKLASYFPRASRTLLMIPMFAMCLVIAIGIDQSPRTHRWRLLLMSEAEEMEWSDRRFEDLIASDGHLIVGTQDPRTQMVKEICDRLMTALDLDSPVSAATWPRSPELVDQTRFGRRVEGSIKRIQSSAIAGSDLLPWKPESSNPEKKLEPNDWELFIIDSPRINAFVLPTKKIFVYTGLLELIENSEELAAAVIAHEVSHVIERHSVENLGFSALSAVIFDAMRGISYALTISFPVVSDSLAFCINYLNDVVVEKAYSRKLETEADELGLMIMARAGYNPSAALKLWNLLNRLEEDPQTCSRNTSIGLAERTPWTRTHPTCKDRELAIQKALPKALKFFHEPQPLSCAPASASVAPVTAPSSSALP</sequence>
<name>A0A2N5SQA3_9BASI</name>
<evidence type="ECO:0000259" key="7">
    <source>
        <dbReference type="Pfam" id="PF01435"/>
    </source>
</evidence>
<evidence type="ECO:0000256" key="4">
    <source>
        <dbReference type="ARBA" id="ARBA00022801"/>
    </source>
</evidence>
<accession>A0A2N5SQA3</accession>
<dbReference type="AlphaFoldDB" id="A0A2N5SQA3"/>
<dbReference type="InterPro" id="IPR001915">
    <property type="entry name" value="Peptidase_M48"/>
</dbReference>
<evidence type="ECO:0000256" key="6">
    <source>
        <dbReference type="ARBA" id="ARBA00023049"/>
    </source>
</evidence>
<comment type="cofactor">
    <cofactor evidence="1">
        <name>Zn(2+)</name>
        <dbReference type="ChEBI" id="CHEBI:29105"/>
    </cofactor>
</comment>
<evidence type="ECO:0000256" key="1">
    <source>
        <dbReference type="ARBA" id="ARBA00001947"/>
    </source>
</evidence>
<dbReference type="GO" id="GO:0034982">
    <property type="term" value="P:mitochondrial protein processing"/>
    <property type="evidence" value="ECO:0007669"/>
    <property type="project" value="TreeGrafter"/>
</dbReference>
<keyword evidence="3" id="KW-0479">Metal-binding</keyword>
<protein>
    <recommendedName>
        <fullName evidence="7">Peptidase M48 domain-containing protein</fullName>
    </recommendedName>
</protein>
<organism evidence="8 9">
    <name type="scientific">Puccinia coronata f. sp. avenae</name>
    <dbReference type="NCBI Taxonomy" id="200324"/>
    <lineage>
        <taxon>Eukaryota</taxon>
        <taxon>Fungi</taxon>
        <taxon>Dikarya</taxon>
        <taxon>Basidiomycota</taxon>
        <taxon>Pucciniomycotina</taxon>
        <taxon>Pucciniomycetes</taxon>
        <taxon>Pucciniales</taxon>
        <taxon>Pucciniaceae</taxon>
        <taxon>Puccinia</taxon>
    </lineage>
</organism>
<dbReference type="CDD" id="cd07331">
    <property type="entry name" value="M48C_Oma1_like"/>
    <property type="match status" value="1"/>
</dbReference>
<keyword evidence="4" id="KW-0378">Hydrolase</keyword>
<dbReference type="Pfam" id="PF01435">
    <property type="entry name" value="Peptidase_M48"/>
    <property type="match status" value="1"/>
</dbReference>
<keyword evidence="6" id="KW-0482">Metalloprotease</keyword>
<evidence type="ECO:0000313" key="8">
    <source>
        <dbReference type="EMBL" id="PLW15419.1"/>
    </source>
</evidence>
<evidence type="ECO:0000313" key="9">
    <source>
        <dbReference type="Proteomes" id="UP000235388"/>
    </source>
</evidence>
<dbReference type="Gene3D" id="3.30.2010.10">
    <property type="entry name" value="Metalloproteases ('zincins'), catalytic domain"/>
    <property type="match status" value="1"/>
</dbReference>
<dbReference type="PANTHER" id="PTHR22726:SF18">
    <property type="entry name" value="PEPTIDASE M48 DOMAIN-CONTAINING PROTEIN"/>
    <property type="match status" value="1"/>
</dbReference>
<dbReference type="GO" id="GO:0005743">
    <property type="term" value="C:mitochondrial inner membrane"/>
    <property type="evidence" value="ECO:0007669"/>
    <property type="project" value="TreeGrafter"/>
</dbReference>
<feature type="domain" description="Peptidase M48" evidence="7">
    <location>
        <begin position="281"/>
        <end position="461"/>
    </location>
</feature>
<evidence type="ECO:0000256" key="3">
    <source>
        <dbReference type="ARBA" id="ARBA00022723"/>
    </source>
</evidence>
<proteinExistence type="predicted"/>
<reference evidence="8 9" key="1">
    <citation type="submission" date="2017-11" db="EMBL/GenBank/DDBJ databases">
        <title>De novo assembly and phasing of dikaryotic genomes from two isolates of Puccinia coronata f. sp. avenae, the causal agent of oat crown rust.</title>
        <authorList>
            <person name="Miller M.E."/>
            <person name="Zhang Y."/>
            <person name="Omidvar V."/>
            <person name="Sperschneider J."/>
            <person name="Schwessinger B."/>
            <person name="Raley C."/>
            <person name="Palmer J.M."/>
            <person name="Garnica D."/>
            <person name="Upadhyaya N."/>
            <person name="Rathjen J."/>
            <person name="Taylor J.M."/>
            <person name="Park R.F."/>
            <person name="Dodds P.N."/>
            <person name="Hirsch C.D."/>
            <person name="Kianian S.F."/>
            <person name="Figueroa M."/>
        </authorList>
    </citation>
    <scope>NUCLEOTIDE SEQUENCE [LARGE SCALE GENOMIC DNA]</scope>
    <source>
        <strain evidence="8">12NC29</strain>
    </source>
</reference>
<gene>
    <name evidence="8" type="ORF">PCANC_17932</name>
</gene>
<dbReference type="OrthoDB" id="7464992at2759"/>
<dbReference type="STRING" id="200324.A0A2N5SQA3"/>
<dbReference type="PANTHER" id="PTHR22726">
    <property type="entry name" value="METALLOENDOPEPTIDASE OMA1"/>
    <property type="match status" value="1"/>
</dbReference>
<keyword evidence="5" id="KW-0862">Zinc</keyword>
<dbReference type="Proteomes" id="UP000235388">
    <property type="component" value="Unassembled WGS sequence"/>
</dbReference>
<dbReference type="GO" id="GO:0004222">
    <property type="term" value="F:metalloendopeptidase activity"/>
    <property type="evidence" value="ECO:0007669"/>
    <property type="project" value="InterPro"/>
</dbReference>
<dbReference type="GO" id="GO:0006515">
    <property type="term" value="P:protein quality control for misfolded or incompletely synthesized proteins"/>
    <property type="evidence" value="ECO:0007669"/>
    <property type="project" value="TreeGrafter"/>
</dbReference>
<comment type="caution">
    <text evidence="8">The sequence shown here is derived from an EMBL/GenBank/DDBJ whole genome shotgun (WGS) entry which is preliminary data.</text>
</comment>
<dbReference type="EMBL" id="PGCJ01000896">
    <property type="protein sequence ID" value="PLW15419.1"/>
    <property type="molecule type" value="Genomic_DNA"/>
</dbReference>
<dbReference type="InterPro" id="IPR051156">
    <property type="entry name" value="Mito/Outer_Membr_Metalloprot"/>
</dbReference>
<keyword evidence="9" id="KW-1185">Reference proteome</keyword>
<evidence type="ECO:0000256" key="2">
    <source>
        <dbReference type="ARBA" id="ARBA00022670"/>
    </source>
</evidence>
<keyword evidence="2" id="KW-0645">Protease</keyword>